<protein>
    <submittedName>
        <fullName evidence="2">Resolvase family site-specific recombinase</fullName>
    </submittedName>
</protein>
<feature type="region of interest" description="Disordered" evidence="1">
    <location>
        <begin position="57"/>
        <end position="108"/>
    </location>
</feature>
<gene>
    <name evidence="2" type="ORF">SAMEA104154639_02259</name>
</gene>
<evidence type="ECO:0000256" key="1">
    <source>
        <dbReference type="SAM" id="MobiDB-lite"/>
    </source>
</evidence>
<organism evidence="2 3">
    <name type="scientific">Streptococcus pneumoniae</name>
    <dbReference type="NCBI Taxonomy" id="1313"/>
    <lineage>
        <taxon>Bacteria</taxon>
        <taxon>Bacillati</taxon>
        <taxon>Bacillota</taxon>
        <taxon>Bacilli</taxon>
        <taxon>Lactobacillales</taxon>
        <taxon>Streptococcaceae</taxon>
        <taxon>Streptococcus</taxon>
    </lineage>
</organism>
<dbReference type="Proteomes" id="UP000314170">
    <property type="component" value="Unassembled WGS sequence"/>
</dbReference>
<dbReference type="EMBL" id="CABBZR010000039">
    <property type="protein sequence ID" value="VSJ55525.1"/>
    <property type="molecule type" value="Genomic_DNA"/>
</dbReference>
<evidence type="ECO:0000313" key="3">
    <source>
        <dbReference type="Proteomes" id="UP000314170"/>
    </source>
</evidence>
<proteinExistence type="predicted"/>
<name>A0A0T8TXQ6_STREE</name>
<evidence type="ECO:0000313" key="2">
    <source>
        <dbReference type="EMBL" id="VSJ55525.1"/>
    </source>
</evidence>
<dbReference type="AlphaFoldDB" id="A0A0T8TXQ6"/>
<sequence>MNFFWVANFNLKFGTEFDRTVFESIVEKIIVGGVNIDGEIDPAMLTIIFKTGETQNKDGKKFKSKRKNAKLEPDKLCPQNSDEDKKLYSQGTDNTRRDGSTFVQTRCR</sequence>
<reference evidence="2 3" key="1">
    <citation type="submission" date="2019-04" db="EMBL/GenBank/DDBJ databases">
        <authorList>
            <consortium name="Pathogen Informatics"/>
        </authorList>
    </citation>
    <scope>NUCLEOTIDE SEQUENCE [LARGE SCALE GENOMIC DNA]</scope>
    <source>
        <strain evidence="2 3">GPSC38</strain>
    </source>
</reference>
<accession>A0A0T8TXQ6</accession>